<dbReference type="RefSeq" id="WP_165095276.1">
    <property type="nucleotide sequence ID" value="NZ_CP049056.1"/>
</dbReference>
<evidence type="ECO:0000256" key="1">
    <source>
        <dbReference type="ARBA" id="ARBA00001353"/>
    </source>
</evidence>
<dbReference type="InterPro" id="IPR006156">
    <property type="entry name" value="Dihydroneopterin_aldolase"/>
</dbReference>
<dbReference type="GO" id="GO:0004150">
    <property type="term" value="F:dihydroneopterin aldolase activity"/>
    <property type="evidence" value="ECO:0007669"/>
    <property type="project" value="UniProtKB-EC"/>
</dbReference>
<comment type="pathway">
    <text evidence="2">Cofactor biosynthesis; tetrahydrofolate biosynthesis; 2-amino-4-hydroxy-6-hydroxymethyl-7,8-dihydropteridine diphosphate from 7,8-dihydroneopterin triphosphate: step 3/4.</text>
</comment>
<evidence type="ECO:0000256" key="6">
    <source>
        <dbReference type="ARBA" id="ARBA00023239"/>
    </source>
</evidence>
<evidence type="ECO:0000256" key="4">
    <source>
        <dbReference type="ARBA" id="ARBA00013043"/>
    </source>
</evidence>
<dbReference type="InterPro" id="IPR043133">
    <property type="entry name" value="GTP-CH-I_C/QueF"/>
</dbReference>
<dbReference type="SUPFAM" id="SSF55620">
    <property type="entry name" value="Tetrahydrobiopterin biosynthesis enzymes-like"/>
    <property type="match status" value="1"/>
</dbReference>
<dbReference type="SMART" id="SM00905">
    <property type="entry name" value="FolB"/>
    <property type="match status" value="1"/>
</dbReference>
<organism evidence="9 10">
    <name type="scientific">Pikeienuella piscinae</name>
    <dbReference type="NCBI Taxonomy" id="2748098"/>
    <lineage>
        <taxon>Bacteria</taxon>
        <taxon>Pseudomonadati</taxon>
        <taxon>Pseudomonadota</taxon>
        <taxon>Alphaproteobacteria</taxon>
        <taxon>Rhodobacterales</taxon>
        <taxon>Paracoccaceae</taxon>
        <taxon>Pikeienuella</taxon>
    </lineage>
</organism>
<comment type="similarity">
    <text evidence="3">Belongs to the DHNA family.</text>
</comment>
<reference evidence="9 10" key="1">
    <citation type="submission" date="2020-02" db="EMBL/GenBank/DDBJ databases">
        <title>complete genome sequence of Rhodobacteraceae bacterium.</title>
        <authorList>
            <person name="Park J."/>
            <person name="Kim Y.-S."/>
            <person name="Kim K.-H."/>
        </authorList>
    </citation>
    <scope>NUCLEOTIDE SEQUENCE [LARGE SCALE GENOMIC DNA]</scope>
    <source>
        <strain evidence="9 10">RR4-56</strain>
    </source>
</reference>
<dbReference type="KEGG" id="hdh:G5B40_03935"/>
<sequence length="129" mass="14373">MSDAAMGGADDGPADRIFLRDHVVDVEIGAYAEEYGVKQRLRFSVDLEVRRSGAPHVDEVASVVSYDLIFATIRELADGPRMKLLETFAERLAARLLAENDVTRAWIRIEKLDRVSGSLGVEIERRSGR</sequence>
<protein>
    <recommendedName>
        <fullName evidence="4">dihydroneopterin aldolase</fullName>
        <ecNumber evidence="4">4.1.2.25</ecNumber>
    </recommendedName>
    <alternativeName>
        <fullName evidence="7">7,8-dihydroneopterin aldolase</fullName>
    </alternativeName>
</protein>
<evidence type="ECO:0000256" key="7">
    <source>
        <dbReference type="ARBA" id="ARBA00032903"/>
    </source>
</evidence>
<gene>
    <name evidence="9" type="ORF">G5B40_03935</name>
</gene>
<dbReference type="Proteomes" id="UP000503336">
    <property type="component" value="Chromosome"/>
</dbReference>
<comment type="catalytic activity">
    <reaction evidence="1">
        <text>7,8-dihydroneopterin = 6-hydroxymethyl-7,8-dihydropterin + glycolaldehyde</text>
        <dbReference type="Rhea" id="RHEA:10540"/>
        <dbReference type="ChEBI" id="CHEBI:17001"/>
        <dbReference type="ChEBI" id="CHEBI:17071"/>
        <dbReference type="ChEBI" id="CHEBI:44841"/>
        <dbReference type="EC" id="4.1.2.25"/>
    </reaction>
</comment>
<dbReference type="NCBIfam" id="TIGR00526">
    <property type="entry name" value="folB_dom"/>
    <property type="match status" value="1"/>
</dbReference>
<dbReference type="PANTHER" id="PTHR42844:SF1">
    <property type="entry name" value="DIHYDRONEOPTERIN ALDOLASE 1-RELATED"/>
    <property type="match status" value="1"/>
</dbReference>
<evidence type="ECO:0000313" key="9">
    <source>
        <dbReference type="EMBL" id="QIE54664.1"/>
    </source>
</evidence>
<dbReference type="PANTHER" id="PTHR42844">
    <property type="entry name" value="DIHYDRONEOPTERIN ALDOLASE 1-RELATED"/>
    <property type="match status" value="1"/>
</dbReference>
<dbReference type="GO" id="GO:0046656">
    <property type="term" value="P:folic acid biosynthetic process"/>
    <property type="evidence" value="ECO:0007669"/>
    <property type="project" value="UniProtKB-KW"/>
</dbReference>
<proteinExistence type="inferred from homology"/>
<accession>A0A7L5BXP7</accession>
<keyword evidence="5" id="KW-0289">Folate biosynthesis</keyword>
<dbReference type="EC" id="4.1.2.25" evidence="4"/>
<dbReference type="GO" id="GO:0005737">
    <property type="term" value="C:cytoplasm"/>
    <property type="evidence" value="ECO:0007669"/>
    <property type="project" value="TreeGrafter"/>
</dbReference>
<dbReference type="EMBL" id="CP049056">
    <property type="protein sequence ID" value="QIE54664.1"/>
    <property type="molecule type" value="Genomic_DNA"/>
</dbReference>
<dbReference type="Gene3D" id="3.30.1130.10">
    <property type="match status" value="1"/>
</dbReference>
<evidence type="ECO:0000256" key="3">
    <source>
        <dbReference type="ARBA" id="ARBA00005708"/>
    </source>
</evidence>
<keyword evidence="10" id="KW-1185">Reference proteome</keyword>
<evidence type="ECO:0000259" key="8">
    <source>
        <dbReference type="SMART" id="SM00905"/>
    </source>
</evidence>
<dbReference type="Pfam" id="PF02152">
    <property type="entry name" value="FolB"/>
    <property type="match status" value="1"/>
</dbReference>
<name>A0A7L5BXP7_9RHOB</name>
<dbReference type="AlphaFoldDB" id="A0A7L5BXP7"/>
<evidence type="ECO:0000256" key="2">
    <source>
        <dbReference type="ARBA" id="ARBA00005013"/>
    </source>
</evidence>
<dbReference type="InterPro" id="IPR006157">
    <property type="entry name" value="FolB_dom"/>
</dbReference>
<keyword evidence="6" id="KW-0456">Lyase</keyword>
<feature type="domain" description="Dihydroneopterin aldolase/epimerase" evidence="8">
    <location>
        <begin position="17"/>
        <end position="125"/>
    </location>
</feature>
<evidence type="ECO:0000256" key="5">
    <source>
        <dbReference type="ARBA" id="ARBA00022909"/>
    </source>
</evidence>
<evidence type="ECO:0000313" key="10">
    <source>
        <dbReference type="Proteomes" id="UP000503336"/>
    </source>
</evidence>